<evidence type="ECO:0000313" key="3">
    <source>
        <dbReference type="Proteomes" id="UP000242791"/>
    </source>
</evidence>
<reference evidence="2 3" key="1">
    <citation type="submission" date="2015-08" db="EMBL/GenBank/DDBJ databases">
        <title>Emmonsia species relationships and genome sequence.</title>
        <authorList>
            <person name="Cuomo C.A."/>
            <person name="Schwartz I.S."/>
            <person name="Kenyon C."/>
            <person name="De Hoog G.S."/>
            <person name="Govender N.P."/>
            <person name="Botha A."/>
            <person name="Moreno L."/>
            <person name="De Vries M."/>
            <person name="Munoz J.F."/>
            <person name="Stielow J.B."/>
        </authorList>
    </citation>
    <scope>NUCLEOTIDE SEQUENCE [LARGE SCALE GENOMIC DNA]</scope>
    <source>
        <strain evidence="2 3">EI222</strain>
    </source>
</reference>
<name>A0A1J9Q193_9EURO</name>
<sequence length="181" mass="19861">MESNSQASPDVETTIQSSCHSPASDKSTGSPIVSACSSSQQSRVVTPPRTCEAPEDADGGQQPATPPTSEPWLWKCPKCYEKFSLGATNRCLYDGHYFYPSFQLKRDRRCNKRQDCKNYAGMLDYTSWGKNEGLAETMEAETSYSLSSSGEGDAKDKVRADSKRARSKITDVPPEASPAKR</sequence>
<feature type="region of interest" description="Disordered" evidence="1">
    <location>
        <begin position="138"/>
        <end position="181"/>
    </location>
</feature>
<organism evidence="2 3">
    <name type="scientific">Blastomyces percursus</name>
    <dbReference type="NCBI Taxonomy" id="1658174"/>
    <lineage>
        <taxon>Eukaryota</taxon>
        <taxon>Fungi</taxon>
        <taxon>Dikarya</taxon>
        <taxon>Ascomycota</taxon>
        <taxon>Pezizomycotina</taxon>
        <taxon>Eurotiomycetes</taxon>
        <taxon>Eurotiomycetidae</taxon>
        <taxon>Onygenales</taxon>
        <taxon>Ajellomycetaceae</taxon>
        <taxon>Blastomyces</taxon>
    </lineage>
</organism>
<feature type="compositionally biased region" description="Polar residues" evidence="1">
    <location>
        <begin position="1"/>
        <end position="44"/>
    </location>
</feature>
<dbReference type="OrthoDB" id="4188825at2759"/>
<dbReference type="EMBL" id="LGTZ01001107">
    <property type="protein sequence ID" value="OJD22296.1"/>
    <property type="molecule type" value="Genomic_DNA"/>
</dbReference>
<dbReference type="AlphaFoldDB" id="A0A1J9Q193"/>
<feature type="compositionally biased region" description="Polar residues" evidence="1">
    <location>
        <begin position="140"/>
        <end position="150"/>
    </location>
</feature>
<accession>A0A1J9Q193</accession>
<gene>
    <name evidence="2" type="ORF">ACJ73_06358</name>
</gene>
<dbReference type="VEuPathDB" id="FungiDB:ACJ73_06358"/>
<keyword evidence="3" id="KW-1185">Reference proteome</keyword>
<dbReference type="STRING" id="1658174.A0A1J9Q193"/>
<evidence type="ECO:0000313" key="2">
    <source>
        <dbReference type="EMBL" id="OJD22296.1"/>
    </source>
</evidence>
<feature type="region of interest" description="Disordered" evidence="1">
    <location>
        <begin position="1"/>
        <end position="69"/>
    </location>
</feature>
<evidence type="ECO:0000256" key="1">
    <source>
        <dbReference type="SAM" id="MobiDB-lite"/>
    </source>
</evidence>
<dbReference type="Proteomes" id="UP000242791">
    <property type="component" value="Unassembled WGS sequence"/>
</dbReference>
<feature type="compositionally biased region" description="Basic and acidic residues" evidence="1">
    <location>
        <begin position="152"/>
        <end position="164"/>
    </location>
</feature>
<protein>
    <submittedName>
        <fullName evidence="2">Uncharacterized protein</fullName>
    </submittedName>
</protein>
<comment type="caution">
    <text evidence="2">The sequence shown here is derived from an EMBL/GenBank/DDBJ whole genome shotgun (WGS) entry which is preliminary data.</text>
</comment>
<proteinExistence type="predicted"/>